<dbReference type="OrthoDB" id="9773221at2"/>
<evidence type="ECO:0000313" key="9">
    <source>
        <dbReference type="EMBL" id="BAM04667.1"/>
    </source>
</evidence>
<dbReference type="PATRIC" id="fig|1142394.8.peg.2590"/>
<feature type="domain" description="ABC transmembrane type-1" evidence="8">
    <location>
        <begin position="233"/>
        <end position="459"/>
    </location>
</feature>
<sequence>MLAYTLRRLALLVPTLLGVLAVVFFVMAMAPGGFGGAALNAEGAQTQGQDAKRIRLQLERRYGLDQPAYVQFGRWLNRVSPVGFRSSDDLSFGDQEREAAATAFEGLEMVSRPRVKWAAVDLAGELAAYQAVPLADAAAGLRATLDAAGAGELDETLFEALDSPLSAADRERLLPRIAADGAPGAAQSAVQGALQEAAAGRSRVRFDKPAIKWPDLGTSLRGRKVTELLASAVPVTVLLNALSIPIIYLVAIGAGLGAASKRGGAFDLGSGALFLSLWSVPTIWAGVLAINYLASAENLRWFPTGGLHDLRASEMPFFPRFGGGEAGFERGYLLDTAWHLVLPVTILTYGGFAVTAKVMRGAVLDSLSADYVRTARAKGLSPRAVLWKHAFRNSVLPLVTLASSLLPALLGGSVVVETIFSIEGMGKLGVDAAFQKDREVVMAVTLIGGVLGLLSEVLRDLLYAAVDPRVSYD</sequence>
<dbReference type="CDD" id="cd06261">
    <property type="entry name" value="TM_PBP2"/>
    <property type="match status" value="1"/>
</dbReference>
<name>I0IHC9_PHYMF</name>
<dbReference type="GO" id="GO:0055085">
    <property type="term" value="P:transmembrane transport"/>
    <property type="evidence" value="ECO:0007669"/>
    <property type="project" value="InterPro"/>
</dbReference>
<keyword evidence="6 7" id="KW-0472">Membrane</keyword>
<proteinExistence type="inferred from homology"/>
<evidence type="ECO:0000256" key="3">
    <source>
        <dbReference type="ARBA" id="ARBA00022475"/>
    </source>
</evidence>
<keyword evidence="5 7" id="KW-1133">Transmembrane helix</keyword>
<keyword evidence="4 7" id="KW-0812">Transmembrane</keyword>
<dbReference type="PANTHER" id="PTHR30465:SF66">
    <property type="entry name" value="INNER MEMBRANE ABC TRANSPORTER PERMEASE PROTEIN YEJB"/>
    <property type="match status" value="1"/>
</dbReference>
<evidence type="ECO:0000256" key="7">
    <source>
        <dbReference type="RuleBase" id="RU363032"/>
    </source>
</evidence>
<dbReference type="PROSITE" id="PS50928">
    <property type="entry name" value="ABC_TM1"/>
    <property type="match status" value="1"/>
</dbReference>
<dbReference type="KEGG" id="phm:PSMK_25080"/>
<evidence type="ECO:0000256" key="2">
    <source>
        <dbReference type="ARBA" id="ARBA00022448"/>
    </source>
</evidence>
<reference evidence="9 10" key="1">
    <citation type="submission" date="2012-02" db="EMBL/GenBank/DDBJ databases">
        <title>Complete genome sequence of Phycisphaera mikurensis NBRC 102666.</title>
        <authorList>
            <person name="Ankai A."/>
            <person name="Hosoyama A."/>
            <person name="Terui Y."/>
            <person name="Sekine M."/>
            <person name="Fukai R."/>
            <person name="Kato Y."/>
            <person name="Nakamura S."/>
            <person name="Yamada-Narita S."/>
            <person name="Kawakoshi A."/>
            <person name="Fukunaga Y."/>
            <person name="Yamazaki S."/>
            <person name="Fujita N."/>
        </authorList>
    </citation>
    <scope>NUCLEOTIDE SEQUENCE [LARGE SCALE GENOMIC DNA]</scope>
    <source>
        <strain evidence="10">NBRC 102666 / KCTC 22515 / FYK2301M01</strain>
    </source>
</reference>
<feature type="transmembrane region" description="Helical" evidence="7">
    <location>
        <begin position="440"/>
        <end position="458"/>
    </location>
</feature>
<dbReference type="GO" id="GO:0042884">
    <property type="term" value="P:microcin transport"/>
    <property type="evidence" value="ECO:0007669"/>
    <property type="project" value="TreeGrafter"/>
</dbReference>
<feature type="transmembrane region" description="Helical" evidence="7">
    <location>
        <begin position="395"/>
        <end position="420"/>
    </location>
</feature>
<comment type="subcellular location">
    <subcellularLocation>
        <location evidence="1 7">Cell membrane</location>
        <topology evidence="1 7">Multi-pass membrane protein</topology>
    </subcellularLocation>
</comment>
<dbReference type="eggNOG" id="COG0601">
    <property type="taxonomic scope" value="Bacteria"/>
</dbReference>
<keyword evidence="10" id="KW-1185">Reference proteome</keyword>
<dbReference type="InterPro" id="IPR035906">
    <property type="entry name" value="MetI-like_sf"/>
</dbReference>
<evidence type="ECO:0000313" key="10">
    <source>
        <dbReference type="Proteomes" id="UP000007881"/>
    </source>
</evidence>
<protein>
    <submittedName>
        <fullName evidence="9">Putative ABC transporter permease protein</fullName>
    </submittedName>
</protein>
<dbReference type="Pfam" id="PF00528">
    <property type="entry name" value="BPD_transp_1"/>
    <property type="match status" value="1"/>
</dbReference>
<feature type="transmembrane region" description="Helical" evidence="7">
    <location>
        <begin position="337"/>
        <end position="356"/>
    </location>
</feature>
<evidence type="ECO:0000256" key="4">
    <source>
        <dbReference type="ARBA" id="ARBA00022692"/>
    </source>
</evidence>
<dbReference type="STRING" id="1142394.PSMK_25080"/>
<dbReference type="AlphaFoldDB" id="I0IHC9"/>
<dbReference type="EMBL" id="AP012338">
    <property type="protein sequence ID" value="BAM04667.1"/>
    <property type="molecule type" value="Genomic_DNA"/>
</dbReference>
<dbReference type="HOGENOM" id="CLU_036879_1_1_0"/>
<evidence type="ECO:0000256" key="6">
    <source>
        <dbReference type="ARBA" id="ARBA00023136"/>
    </source>
</evidence>
<dbReference type="InterPro" id="IPR000515">
    <property type="entry name" value="MetI-like"/>
</dbReference>
<dbReference type="RefSeq" id="WP_014437880.1">
    <property type="nucleotide sequence ID" value="NC_017080.1"/>
</dbReference>
<keyword evidence="2 7" id="KW-0813">Transport</keyword>
<keyword evidence="3" id="KW-1003">Cell membrane</keyword>
<feature type="transmembrane region" description="Helical" evidence="7">
    <location>
        <begin position="237"/>
        <end position="259"/>
    </location>
</feature>
<evidence type="ECO:0000256" key="1">
    <source>
        <dbReference type="ARBA" id="ARBA00004651"/>
    </source>
</evidence>
<evidence type="ECO:0000256" key="5">
    <source>
        <dbReference type="ARBA" id="ARBA00022989"/>
    </source>
</evidence>
<dbReference type="Gene3D" id="1.10.3720.10">
    <property type="entry name" value="MetI-like"/>
    <property type="match status" value="1"/>
</dbReference>
<gene>
    <name evidence="9" type="ordered locus">PSMK_25080</name>
</gene>
<dbReference type="PANTHER" id="PTHR30465">
    <property type="entry name" value="INNER MEMBRANE ABC TRANSPORTER"/>
    <property type="match status" value="1"/>
</dbReference>
<dbReference type="Proteomes" id="UP000007881">
    <property type="component" value="Chromosome"/>
</dbReference>
<dbReference type="GO" id="GO:0005886">
    <property type="term" value="C:plasma membrane"/>
    <property type="evidence" value="ECO:0007669"/>
    <property type="project" value="UniProtKB-SubCell"/>
</dbReference>
<comment type="similarity">
    <text evidence="7">Belongs to the binding-protein-dependent transport system permease family.</text>
</comment>
<organism evidence="9 10">
    <name type="scientific">Phycisphaera mikurensis (strain NBRC 102666 / KCTC 22515 / FYK2301M01)</name>
    <dbReference type="NCBI Taxonomy" id="1142394"/>
    <lineage>
        <taxon>Bacteria</taxon>
        <taxon>Pseudomonadati</taxon>
        <taxon>Planctomycetota</taxon>
        <taxon>Phycisphaerae</taxon>
        <taxon>Phycisphaerales</taxon>
        <taxon>Phycisphaeraceae</taxon>
        <taxon>Phycisphaera</taxon>
    </lineage>
</organism>
<evidence type="ECO:0000259" key="8">
    <source>
        <dbReference type="PROSITE" id="PS50928"/>
    </source>
</evidence>
<accession>I0IHC9</accession>
<dbReference type="SUPFAM" id="SSF161098">
    <property type="entry name" value="MetI-like"/>
    <property type="match status" value="1"/>
</dbReference>
<feature type="transmembrane region" description="Helical" evidence="7">
    <location>
        <begin position="271"/>
        <end position="294"/>
    </location>
</feature>